<accession>A0A139WWX8</accession>
<dbReference type="Proteomes" id="UP000076925">
    <property type="component" value="Unassembled WGS sequence"/>
</dbReference>
<comment type="caution">
    <text evidence="1">The sequence shown here is derived from an EMBL/GenBank/DDBJ whole genome shotgun (WGS) entry which is preliminary data.</text>
</comment>
<protein>
    <submittedName>
        <fullName evidence="1">Uncharacterized protein</fullName>
    </submittedName>
</protein>
<dbReference type="RefSeq" id="WP_017744211.1">
    <property type="nucleotide sequence ID" value="NZ_KQ976354.1"/>
</dbReference>
<dbReference type="EMBL" id="ANNX02000047">
    <property type="protein sequence ID" value="KYC36949.1"/>
    <property type="molecule type" value="Genomic_DNA"/>
</dbReference>
<evidence type="ECO:0000313" key="2">
    <source>
        <dbReference type="Proteomes" id="UP000076925"/>
    </source>
</evidence>
<keyword evidence="2" id="KW-1185">Reference proteome</keyword>
<sequence>MTTNISTFTLPQSGTLKLHIVLERKNIDLVKASFLEFPSIHIEAPTKKQALEELNQLLYARLENLEIIPVEIKLSQGETGNHWMKFAGVFKDDPDFAEIAESIRAERNIDD</sequence>
<name>A0A139WWX8_9CYAN</name>
<gene>
    <name evidence="1" type="ORF">WA1_45690</name>
</gene>
<reference evidence="1 2" key="1">
    <citation type="journal article" date="2013" name="Genome Biol. Evol.">
        <title>Genomes of Stigonematalean cyanobacteria (subsection V) and the evolution of oxygenic photosynthesis from prokaryotes to plastids.</title>
        <authorList>
            <person name="Dagan T."/>
            <person name="Roettger M."/>
            <person name="Stucken K."/>
            <person name="Landan G."/>
            <person name="Koch R."/>
            <person name="Major P."/>
            <person name="Gould S.B."/>
            <person name="Goremykin V.V."/>
            <person name="Rippka R."/>
            <person name="Tandeau de Marsac N."/>
            <person name="Gugger M."/>
            <person name="Lockhart P.J."/>
            <person name="Allen J.F."/>
            <person name="Brune I."/>
            <person name="Maus I."/>
            <person name="Puhler A."/>
            <person name="Martin W.F."/>
        </authorList>
    </citation>
    <scope>NUCLEOTIDE SEQUENCE [LARGE SCALE GENOMIC DNA]</scope>
    <source>
        <strain evidence="1 2">PCC 7110</strain>
    </source>
</reference>
<evidence type="ECO:0000313" key="1">
    <source>
        <dbReference type="EMBL" id="KYC36949.1"/>
    </source>
</evidence>
<dbReference type="OrthoDB" id="428699at2"/>
<organism evidence="1 2">
    <name type="scientific">Scytonema hofmannii PCC 7110</name>
    <dbReference type="NCBI Taxonomy" id="128403"/>
    <lineage>
        <taxon>Bacteria</taxon>
        <taxon>Bacillati</taxon>
        <taxon>Cyanobacteriota</taxon>
        <taxon>Cyanophyceae</taxon>
        <taxon>Nostocales</taxon>
        <taxon>Scytonemataceae</taxon>
        <taxon>Scytonema</taxon>
    </lineage>
</organism>
<dbReference type="AlphaFoldDB" id="A0A139WWX8"/>
<proteinExistence type="predicted"/>
<dbReference type="STRING" id="128403.WA1_45690"/>